<dbReference type="PATRIC" id="fig|47311.3.peg.1122"/>
<gene>
    <name evidence="1" type="ORF">MBCUT_10170</name>
</gene>
<evidence type="ECO:0000313" key="2">
    <source>
        <dbReference type="Proteomes" id="UP000077275"/>
    </source>
</evidence>
<comment type="caution">
    <text evidence="1">The sequence shown here is derived from an EMBL/GenBank/DDBJ whole genome shotgun (WGS) entry which is preliminary data.</text>
</comment>
<keyword evidence="2" id="KW-1185">Reference proteome</keyword>
<dbReference type="RefSeq" id="WP_067259613.1">
    <property type="nucleotide sequence ID" value="NZ_LWMW01000098.1"/>
</dbReference>
<accession>A0A166E0S1</accession>
<protein>
    <submittedName>
        <fullName evidence="1">Uncharacterized protein</fullName>
    </submittedName>
</protein>
<reference evidence="1 2" key="1">
    <citation type="submission" date="2016-04" db="EMBL/GenBank/DDBJ databases">
        <title>Genome sequence of Methanobrevibacter cuticularis DSM 11139.</title>
        <authorList>
            <person name="Poehlein A."/>
            <person name="Seedorf H."/>
            <person name="Daniel R."/>
        </authorList>
    </citation>
    <scope>NUCLEOTIDE SEQUENCE [LARGE SCALE GENOMIC DNA]</scope>
    <source>
        <strain evidence="1 2">DSM 11139</strain>
    </source>
</reference>
<proteinExistence type="predicted"/>
<dbReference type="EMBL" id="LWMW01000098">
    <property type="protein sequence ID" value="KZX16151.1"/>
    <property type="molecule type" value="Genomic_DNA"/>
</dbReference>
<sequence>MSNDDEMITILDGELSGYGRDIDNAMEIMFLESLNEEKRELAEEAMKKQDPKAYEEFLIWVEKKWPNYKKELNL</sequence>
<evidence type="ECO:0000313" key="1">
    <source>
        <dbReference type="EMBL" id="KZX16151.1"/>
    </source>
</evidence>
<dbReference type="Proteomes" id="UP000077275">
    <property type="component" value="Unassembled WGS sequence"/>
</dbReference>
<dbReference type="AlphaFoldDB" id="A0A166E0S1"/>
<organism evidence="1 2">
    <name type="scientific">Methanobrevibacter cuticularis</name>
    <dbReference type="NCBI Taxonomy" id="47311"/>
    <lineage>
        <taxon>Archaea</taxon>
        <taxon>Methanobacteriati</taxon>
        <taxon>Methanobacteriota</taxon>
        <taxon>Methanomada group</taxon>
        <taxon>Methanobacteria</taxon>
        <taxon>Methanobacteriales</taxon>
        <taxon>Methanobacteriaceae</taxon>
        <taxon>Methanobrevibacter</taxon>
    </lineage>
</organism>
<name>A0A166E0S1_9EURY</name>